<feature type="transmembrane region" description="Helical" evidence="7">
    <location>
        <begin position="47"/>
        <end position="65"/>
    </location>
</feature>
<feature type="transmembrane region" description="Helical" evidence="7">
    <location>
        <begin position="104"/>
        <end position="123"/>
    </location>
</feature>
<evidence type="ECO:0000256" key="5">
    <source>
        <dbReference type="ARBA" id="ARBA00022989"/>
    </source>
</evidence>
<evidence type="ECO:0000256" key="3">
    <source>
        <dbReference type="ARBA" id="ARBA00022475"/>
    </source>
</evidence>
<dbReference type="PANTHER" id="PTHR33452">
    <property type="entry name" value="OXIDOREDUCTASE CATD-RELATED"/>
    <property type="match status" value="1"/>
</dbReference>
<protein>
    <submittedName>
        <fullName evidence="8">LysR family transcriptional regulator</fullName>
    </submittedName>
</protein>
<dbReference type="InterPro" id="IPR051907">
    <property type="entry name" value="DoxX-like_oxidoreductase"/>
</dbReference>
<dbReference type="Proteomes" id="UP000249046">
    <property type="component" value="Unassembled WGS sequence"/>
</dbReference>
<evidence type="ECO:0000256" key="7">
    <source>
        <dbReference type="SAM" id="Phobius"/>
    </source>
</evidence>
<keyword evidence="4 7" id="KW-0812">Transmembrane</keyword>
<evidence type="ECO:0000256" key="2">
    <source>
        <dbReference type="ARBA" id="ARBA00006679"/>
    </source>
</evidence>
<dbReference type="GO" id="GO:0005886">
    <property type="term" value="C:plasma membrane"/>
    <property type="evidence" value="ECO:0007669"/>
    <property type="project" value="UniProtKB-SubCell"/>
</dbReference>
<comment type="similarity">
    <text evidence="2">Belongs to the DoxX family.</text>
</comment>
<keyword evidence="5 7" id="KW-1133">Transmembrane helix</keyword>
<sequence length="141" mass="14744">MNLNRYLPLAGRVLIGLPFVLFGLGKATTYGATVAMIEAVGLPLPTLAFFGAVTLEIVGGALLVLGYKVRPIAAILAIFSLVTAVFFHADLADQNTFVHFFKNVMMAGGMLQLAAFGAGAFSLDEHLSKRRASTAALASAA</sequence>
<feature type="transmembrane region" description="Helical" evidence="7">
    <location>
        <begin position="72"/>
        <end position="92"/>
    </location>
</feature>
<evidence type="ECO:0000313" key="9">
    <source>
        <dbReference type="Proteomes" id="UP000249046"/>
    </source>
</evidence>
<name>A0A2W5K4Q1_9GAMM</name>
<evidence type="ECO:0000256" key="6">
    <source>
        <dbReference type="ARBA" id="ARBA00023136"/>
    </source>
</evidence>
<keyword evidence="3" id="KW-1003">Cell membrane</keyword>
<dbReference type="PANTHER" id="PTHR33452:SF1">
    <property type="entry name" value="INNER MEMBRANE PROTEIN YPHA-RELATED"/>
    <property type="match status" value="1"/>
</dbReference>
<evidence type="ECO:0000256" key="1">
    <source>
        <dbReference type="ARBA" id="ARBA00004651"/>
    </source>
</evidence>
<accession>A0A2W5K4Q1</accession>
<keyword evidence="6 7" id="KW-0472">Membrane</keyword>
<dbReference type="EMBL" id="QFPO01000020">
    <property type="protein sequence ID" value="PZQ10514.1"/>
    <property type="molecule type" value="Genomic_DNA"/>
</dbReference>
<gene>
    <name evidence="8" type="ORF">DI564_15730</name>
</gene>
<organism evidence="8 9">
    <name type="scientific">Rhodanobacter denitrificans</name>
    <dbReference type="NCBI Taxonomy" id="666685"/>
    <lineage>
        <taxon>Bacteria</taxon>
        <taxon>Pseudomonadati</taxon>
        <taxon>Pseudomonadota</taxon>
        <taxon>Gammaproteobacteria</taxon>
        <taxon>Lysobacterales</taxon>
        <taxon>Rhodanobacteraceae</taxon>
        <taxon>Rhodanobacter</taxon>
    </lineage>
</organism>
<dbReference type="InterPro" id="IPR032808">
    <property type="entry name" value="DoxX"/>
</dbReference>
<reference evidence="8 9" key="1">
    <citation type="submission" date="2017-08" db="EMBL/GenBank/DDBJ databases">
        <title>Infants hospitalized years apart are colonized by the same room-sourced microbial strains.</title>
        <authorList>
            <person name="Brooks B."/>
            <person name="Olm M.R."/>
            <person name="Firek B.A."/>
            <person name="Baker R."/>
            <person name="Thomas B.C."/>
            <person name="Morowitz M.J."/>
            <person name="Banfield J.F."/>
        </authorList>
    </citation>
    <scope>NUCLEOTIDE SEQUENCE [LARGE SCALE GENOMIC DNA]</scope>
    <source>
        <strain evidence="8">S2_005_003_R2_42</strain>
    </source>
</reference>
<evidence type="ECO:0000313" key="8">
    <source>
        <dbReference type="EMBL" id="PZQ10514.1"/>
    </source>
</evidence>
<evidence type="ECO:0000256" key="4">
    <source>
        <dbReference type="ARBA" id="ARBA00022692"/>
    </source>
</evidence>
<dbReference type="Pfam" id="PF07681">
    <property type="entry name" value="DoxX"/>
    <property type="match status" value="1"/>
</dbReference>
<comment type="caution">
    <text evidence="8">The sequence shown here is derived from an EMBL/GenBank/DDBJ whole genome shotgun (WGS) entry which is preliminary data.</text>
</comment>
<comment type="subcellular location">
    <subcellularLocation>
        <location evidence="1">Cell membrane</location>
        <topology evidence="1">Multi-pass membrane protein</topology>
    </subcellularLocation>
</comment>
<dbReference type="AlphaFoldDB" id="A0A2W5K4Q1"/>
<proteinExistence type="inferred from homology"/>